<keyword evidence="19" id="KW-0472">Membrane</keyword>
<dbReference type="KEGG" id="rsx:RhiXN_09433"/>
<reference evidence="21" key="1">
    <citation type="submission" date="2020-05" db="EMBL/GenBank/DDBJ databases">
        <title>Evolutionary and genomic comparisons of hybrid uninucleate and nonhybrid Rhizoctonia fungi.</title>
        <authorList>
            <person name="Li C."/>
            <person name="Chen X."/>
        </authorList>
    </citation>
    <scope>NUCLEOTIDE SEQUENCE</scope>
    <source>
        <strain evidence="21">AG-1 IA</strain>
    </source>
</reference>
<keyword evidence="6" id="KW-0964">Secreted</keyword>
<dbReference type="Pfam" id="PF14310">
    <property type="entry name" value="Fn3-like"/>
    <property type="match status" value="1"/>
</dbReference>
<sequence>MSQDILALLSKFAANPDLLPQFQAFLEAQGAAKSSVPESGPPAGPSIPNAEETQGQPTTRNQCLTPCHLPGALSRITKTRKIHILPLPSILPFGILTTPTLALSLTIMLVLQLVLQLIIRLVLPLVIVLGLRLLIVPGLAVVIVVAPAPTPAPVLALALGPVLALALGPILALALVSGLILTIAPPPAPALERALIITPATSLPLRPRSQGAGAKQIITIKCQHLIRKEAGAKVIKATFLKRMSRQEAHKFIVKHGHPFGHKYNMYFNPYGYVPKDPKAVARIHQPPGECGVDWQLLYAMGCRGDYDLYNSTRGKIRAVAKAFACRIVERRQLETITWGDFGSSNCKEFYDGCYKACPWLFHFRGEANNDCWVARLVIQQYLVQAKGYDPKRTKPREQDDNLRRNASKLAHKDVIPPKDEDPYYINVPEGGYGNGPKRLAKFKRSDSPSCGRSLSTQLPPSTSSSNRHARRADKVVSEEEARATASKSSASTTKPAAQQGNKQKASVGEPAANANSPPPASPPSLDSPRDRPSPSPPQDSPPSPSPPPPPARSPTKTPRSIVEVVLRSPAPVKPMEPCRKEPSKPAADPKETRRLKRKAENDRDEPATKRQQPSRVVEPAVDKKAGEQGPSKRKIRPRMRPKRDPTPEPEPKSQLPPPPPPNPPQQPQPQPQPEGGKEHPDGGDGASSTKPSAPKPPLANGGSAWESAFAKAKDIVSQMTLEEKVNIVTGIGHLSRCAGNTGAVPRLGIPALCMQDGPAGVRPADFASQFPAQVTVAATWDRDLIYDRAVALAAEFKGKGVHVMLGPVTGGPLGRSPLGGRNWEGFSADPYLSSVGSYLSVKGTQDQGVVATSKHYSVYEQETNRNLNVPIPGAKNPIPISSDVDDATFHETYLLSFAEAVRAGSGSIMCAYNRVNGSHSCEDDYTLNKILKGKLNFQGYVMSDWFAQWNNADSALGGMDMSMPGTGFWGSALVSLINNGTVPTARLDDMVHRILTPYYALGQDEGYPSVQYNTSGINAGQYLTLNPGNTNIDVQADHYKVIRKIGQDSATLLKNLQNNGGGLPLKTPKFLSVFGQDAGPNPDGLLSCGVFNQCPTGHFNGTYSIGGGSGSAYAPYIVTPLEGIQARAKANTTQVNWMFNDLDLEKAALNAAIADTSIVFTYAYQLEGLDRDNLTLWSNGDELINIVAAQCNNTIVVIHSGEAVLMENWISNPNVTAVVFAYYPGQETGNAIASVLYGEVNPSGKLPFTIGKALSDYSPNGIASGNSDDPHVVFEERNLIDYRWFDAKNITPRFEFGFGLSYTTFEYSGIKINLTPEKPTDGIQLTNEPFDGNATLYDVAYTVTATVKNTGSPAGCEVAQLYLSYPATQTSQPVRSLRGFDKLCIDGGKEKTATFKLRQKDHAVWDVVRQTWTIPKGEFTVHVGSSSRALPLRASFTS</sequence>
<evidence type="ECO:0000256" key="11">
    <source>
        <dbReference type="ARBA" id="ARBA00023295"/>
    </source>
</evidence>
<feature type="compositionally biased region" description="Basic and acidic residues" evidence="18">
    <location>
        <begin position="642"/>
        <end position="651"/>
    </location>
</feature>
<dbReference type="SUPFAM" id="SSF51445">
    <property type="entry name" value="(Trans)glycosidases"/>
    <property type="match status" value="1"/>
</dbReference>
<evidence type="ECO:0000256" key="16">
    <source>
        <dbReference type="ARBA" id="ARBA00041601"/>
    </source>
</evidence>
<feature type="domain" description="Fibronectin type III-like" evidence="20">
    <location>
        <begin position="1357"/>
        <end position="1427"/>
    </location>
</feature>
<evidence type="ECO:0000256" key="18">
    <source>
        <dbReference type="SAM" id="MobiDB-lite"/>
    </source>
</evidence>
<evidence type="ECO:0000256" key="15">
    <source>
        <dbReference type="ARBA" id="ARBA00041276"/>
    </source>
</evidence>
<protein>
    <recommendedName>
        <fullName evidence="14">Probable beta-glucosidase G</fullName>
        <ecNumber evidence="5">3.2.1.21</ecNumber>
    </recommendedName>
    <alternativeName>
        <fullName evidence="15">Beta-D-glucoside glucohydrolase G</fullName>
    </alternativeName>
    <alternativeName>
        <fullName evidence="16">Cellobiase G</fullName>
    </alternativeName>
    <alternativeName>
        <fullName evidence="17">Gentiobiase G</fullName>
    </alternativeName>
</protein>
<feature type="transmembrane region" description="Helical" evidence="19">
    <location>
        <begin position="90"/>
        <end position="115"/>
    </location>
</feature>
<keyword evidence="9" id="KW-0325">Glycoprotein</keyword>
<dbReference type="Gene3D" id="3.20.20.300">
    <property type="entry name" value="Glycoside hydrolase, family 3, N-terminal domain"/>
    <property type="match status" value="1"/>
</dbReference>
<evidence type="ECO:0000256" key="9">
    <source>
        <dbReference type="ARBA" id="ARBA00023180"/>
    </source>
</evidence>
<dbReference type="InterPro" id="IPR050288">
    <property type="entry name" value="Cellulose_deg_GH3"/>
</dbReference>
<gene>
    <name evidence="21" type="ORF">RhiXN_09433</name>
</gene>
<feature type="compositionally biased region" description="Low complexity" evidence="18">
    <location>
        <begin position="453"/>
        <end position="465"/>
    </location>
</feature>
<keyword evidence="7" id="KW-0732">Signal</keyword>
<keyword evidence="19" id="KW-0812">Transmembrane</keyword>
<dbReference type="GO" id="GO:0005576">
    <property type="term" value="C:extracellular region"/>
    <property type="evidence" value="ECO:0007669"/>
    <property type="project" value="UniProtKB-SubCell"/>
</dbReference>
<feature type="region of interest" description="Disordered" evidence="18">
    <location>
        <begin position="33"/>
        <end position="62"/>
    </location>
</feature>
<evidence type="ECO:0000256" key="14">
    <source>
        <dbReference type="ARBA" id="ARBA00039579"/>
    </source>
</evidence>
<keyword evidence="8 21" id="KW-0378">Hydrolase</keyword>
<evidence type="ECO:0000256" key="19">
    <source>
        <dbReference type="SAM" id="Phobius"/>
    </source>
</evidence>
<evidence type="ECO:0000256" key="4">
    <source>
        <dbReference type="ARBA" id="ARBA00005336"/>
    </source>
</evidence>
<evidence type="ECO:0000256" key="12">
    <source>
        <dbReference type="ARBA" id="ARBA00023326"/>
    </source>
</evidence>
<evidence type="ECO:0000256" key="2">
    <source>
        <dbReference type="ARBA" id="ARBA00004613"/>
    </source>
</evidence>
<feature type="compositionally biased region" description="Pro residues" evidence="18">
    <location>
        <begin position="533"/>
        <end position="552"/>
    </location>
</feature>
<evidence type="ECO:0000256" key="6">
    <source>
        <dbReference type="ARBA" id="ARBA00022525"/>
    </source>
</evidence>
<keyword evidence="19" id="KW-1133">Transmembrane helix</keyword>
<comment type="similarity">
    <text evidence="4">Belongs to the glycosyl hydrolase 3 family.</text>
</comment>
<dbReference type="Pfam" id="PF00933">
    <property type="entry name" value="Glyco_hydro_3"/>
    <property type="match status" value="1"/>
</dbReference>
<feature type="region of interest" description="Disordered" evidence="18">
    <location>
        <begin position="389"/>
        <end position="703"/>
    </location>
</feature>
<evidence type="ECO:0000256" key="7">
    <source>
        <dbReference type="ARBA" id="ARBA00022729"/>
    </source>
</evidence>
<dbReference type="EMBL" id="CP059662">
    <property type="protein sequence ID" value="QRW20458.1"/>
    <property type="molecule type" value="Genomic_DNA"/>
</dbReference>
<dbReference type="GO" id="GO:0008422">
    <property type="term" value="F:beta-glucosidase activity"/>
    <property type="evidence" value="ECO:0007669"/>
    <property type="project" value="UniProtKB-EC"/>
</dbReference>
<comment type="catalytic activity">
    <reaction evidence="1">
        <text>Hydrolysis of terminal, non-reducing beta-D-glucosyl residues with release of beta-D-glucose.</text>
        <dbReference type="EC" id="3.2.1.21"/>
    </reaction>
</comment>
<dbReference type="SUPFAM" id="SSF52279">
    <property type="entry name" value="Beta-D-glucan exohydrolase, C-terminal domain"/>
    <property type="match status" value="1"/>
</dbReference>
<dbReference type="InterPro" id="IPR036881">
    <property type="entry name" value="Glyco_hydro_3_C_sf"/>
</dbReference>
<dbReference type="Pfam" id="PF01915">
    <property type="entry name" value="Glyco_hydro_3_C"/>
    <property type="match status" value="1"/>
</dbReference>
<evidence type="ECO:0000313" key="22">
    <source>
        <dbReference type="Proteomes" id="UP000650533"/>
    </source>
</evidence>
<feature type="compositionally biased region" description="Basic and acidic residues" evidence="18">
    <location>
        <begin position="410"/>
        <end position="421"/>
    </location>
</feature>
<dbReference type="FunFam" id="3.20.20.300:FF:000002">
    <property type="entry name" value="Probable beta-glucosidase"/>
    <property type="match status" value="1"/>
</dbReference>
<feature type="compositionally biased region" description="Polar residues" evidence="18">
    <location>
        <begin position="51"/>
        <end position="62"/>
    </location>
</feature>
<dbReference type="InterPro" id="IPR001764">
    <property type="entry name" value="Glyco_hydro_3_N"/>
</dbReference>
<feature type="compositionally biased region" description="Basic and acidic residues" evidence="18">
    <location>
        <begin position="472"/>
        <end position="482"/>
    </location>
</feature>
<organism evidence="21 22">
    <name type="scientific">Rhizoctonia solani</name>
    <dbReference type="NCBI Taxonomy" id="456999"/>
    <lineage>
        <taxon>Eukaryota</taxon>
        <taxon>Fungi</taxon>
        <taxon>Dikarya</taxon>
        <taxon>Basidiomycota</taxon>
        <taxon>Agaricomycotina</taxon>
        <taxon>Agaricomycetes</taxon>
        <taxon>Cantharellales</taxon>
        <taxon>Ceratobasidiaceae</taxon>
        <taxon>Rhizoctonia</taxon>
    </lineage>
</organism>
<dbReference type="InterPro" id="IPR026891">
    <property type="entry name" value="Fn3-like"/>
</dbReference>
<evidence type="ECO:0000313" key="21">
    <source>
        <dbReference type="EMBL" id="QRW20458.1"/>
    </source>
</evidence>
<keyword evidence="10" id="KW-0119">Carbohydrate metabolism</keyword>
<feature type="compositionally biased region" description="Basic and acidic residues" evidence="18">
    <location>
        <begin position="389"/>
        <end position="403"/>
    </location>
</feature>
<comment type="subcellular location">
    <subcellularLocation>
        <location evidence="2">Secreted</location>
    </subcellularLocation>
</comment>
<dbReference type="Gene3D" id="2.60.40.10">
    <property type="entry name" value="Immunoglobulins"/>
    <property type="match status" value="1"/>
</dbReference>
<dbReference type="PANTHER" id="PTHR42715">
    <property type="entry name" value="BETA-GLUCOSIDASE"/>
    <property type="match status" value="1"/>
</dbReference>
<dbReference type="GO" id="GO:0009251">
    <property type="term" value="P:glucan catabolic process"/>
    <property type="evidence" value="ECO:0007669"/>
    <property type="project" value="TreeGrafter"/>
</dbReference>
<dbReference type="EC" id="3.2.1.21" evidence="5"/>
<dbReference type="PRINTS" id="PR00133">
    <property type="entry name" value="GLHYDRLASE3"/>
</dbReference>
<evidence type="ECO:0000256" key="8">
    <source>
        <dbReference type="ARBA" id="ARBA00022801"/>
    </source>
</evidence>
<dbReference type="SMART" id="SM01217">
    <property type="entry name" value="Fn3_like"/>
    <property type="match status" value="1"/>
</dbReference>
<evidence type="ECO:0000256" key="1">
    <source>
        <dbReference type="ARBA" id="ARBA00000448"/>
    </source>
</evidence>
<evidence type="ECO:0000256" key="13">
    <source>
        <dbReference type="ARBA" id="ARBA00024983"/>
    </source>
</evidence>
<dbReference type="PANTHER" id="PTHR42715:SF12">
    <property type="entry name" value="BETA-GLUCOSIDASE G-RELATED"/>
    <property type="match status" value="1"/>
</dbReference>
<dbReference type="InterPro" id="IPR013783">
    <property type="entry name" value="Ig-like_fold"/>
</dbReference>
<dbReference type="Gene3D" id="3.40.50.1700">
    <property type="entry name" value="Glycoside hydrolase family 3 C-terminal domain"/>
    <property type="match status" value="1"/>
</dbReference>
<evidence type="ECO:0000259" key="20">
    <source>
        <dbReference type="SMART" id="SM01217"/>
    </source>
</evidence>
<comment type="pathway">
    <text evidence="3">Glycan metabolism; cellulose degradation.</text>
</comment>
<keyword evidence="11" id="KW-0326">Glycosidase</keyword>
<evidence type="ECO:0000256" key="17">
    <source>
        <dbReference type="ARBA" id="ARBA00041808"/>
    </source>
</evidence>
<keyword evidence="12" id="KW-0624">Polysaccharide degradation</keyword>
<accession>A0A8H8SXM3</accession>
<feature type="transmembrane region" description="Helical" evidence="19">
    <location>
        <begin position="121"/>
        <end position="145"/>
    </location>
</feature>
<evidence type="ECO:0000256" key="3">
    <source>
        <dbReference type="ARBA" id="ARBA00004987"/>
    </source>
</evidence>
<dbReference type="RefSeq" id="XP_043180695.1">
    <property type="nucleotide sequence ID" value="XM_043329249.1"/>
</dbReference>
<evidence type="ECO:0000256" key="5">
    <source>
        <dbReference type="ARBA" id="ARBA00012744"/>
    </source>
</evidence>
<feature type="compositionally biased region" description="Low complexity" evidence="18">
    <location>
        <begin position="483"/>
        <end position="497"/>
    </location>
</feature>
<dbReference type="InterPro" id="IPR017853">
    <property type="entry name" value="GH"/>
</dbReference>
<name>A0A8H8SXM3_9AGAM</name>
<feature type="compositionally biased region" description="Pro residues" evidence="18">
    <location>
        <begin position="654"/>
        <end position="672"/>
    </location>
</feature>
<evidence type="ECO:0000256" key="10">
    <source>
        <dbReference type="ARBA" id="ARBA00023277"/>
    </source>
</evidence>
<feature type="compositionally biased region" description="Basic residues" evidence="18">
    <location>
        <begin position="631"/>
        <end position="641"/>
    </location>
</feature>
<comment type="function">
    <text evidence="13">Beta-glucosidases are one of a number of cellulolytic enzymes involved in the degradation of cellulosic biomass. Catalyzes the last step releasing glucose from the inhibitory cellobiose.</text>
</comment>
<dbReference type="InterPro" id="IPR002772">
    <property type="entry name" value="Glyco_hydro_3_C"/>
</dbReference>
<dbReference type="Proteomes" id="UP000650533">
    <property type="component" value="Chromosome 5"/>
</dbReference>
<feature type="transmembrane region" description="Helical" evidence="19">
    <location>
        <begin position="157"/>
        <end position="184"/>
    </location>
</feature>
<dbReference type="GeneID" id="67031712"/>
<dbReference type="InterPro" id="IPR036962">
    <property type="entry name" value="Glyco_hydro_3_N_sf"/>
</dbReference>
<feature type="compositionally biased region" description="Basic and acidic residues" evidence="18">
    <location>
        <begin position="576"/>
        <end position="608"/>
    </location>
</feature>
<proteinExistence type="inferred from homology"/>